<name>A0A7S4CUC0_9EUGL</name>
<evidence type="ECO:0000313" key="3">
    <source>
        <dbReference type="EMBL" id="CAE0806727.1"/>
    </source>
</evidence>
<dbReference type="SUPFAM" id="SSF55048">
    <property type="entry name" value="Probable ACP-binding domain of malonyl-CoA ACP transacylase"/>
    <property type="match status" value="1"/>
</dbReference>
<accession>A0A7S4CUC0</accession>
<dbReference type="SMART" id="SM00827">
    <property type="entry name" value="PKS_AT"/>
    <property type="match status" value="1"/>
</dbReference>
<dbReference type="InterPro" id="IPR052760">
    <property type="entry name" value="Mitochondrial_malonyltrans"/>
</dbReference>
<feature type="transmembrane region" description="Helical" evidence="1">
    <location>
        <begin position="20"/>
        <end position="42"/>
    </location>
</feature>
<dbReference type="Gene3D" id="3.40.366.10">
    <property type="entry name" value="Malonyl-Coenzyme A Acyl Carrier Protein, domain 2"/>
    <property type="match status" value="1"/>
</dbReference>
<keyword evidence="1" id="KW-1133">Transmembrane helix</keyword>
<organism evidence="3">
    <name type="scientific">Eutreptiella gymnastica</name>
    <dbReference type="NCBI Taxonomy" id="73025"/>
    <lineage>
        <taxon>Eukaryota</taxon>
        <taxon>Discoba</taxon>
        <taxon>Euglenozoa</taxon>
        <taxon>Euglenida</taxon>
        <taxon>Spirocuta</taxon>
        <taxon>Euglenophyceae</taxon>
        <taxon>Eutreptiales</taxon>
        <taxon>Eutreptiaceae</taxon>
        <taxon>Eutreptiella</taxon>
    </lineage>
</organism>
<feature type="transmembrane region" description="Helical" evidence="1">
    <location>
        <begin position="112"/>
        <end position="136"/>
    </location>
</feature>
<protein>
    <recommendedName>
        <fullName evidence="2">Malonyl-CoA:ACP transacylase (MAT) domain-containing protein</fullName>
    </recommendedName>
</protein>
<dbReference type="PANTHER" id="PTHR47170:SF2">
    <property type="entry name" value="MALONYL-COA:ACP TRANSACYLASE (MAT) DOMAIN-CONTAINING PROTEIN"/>
    <property type="match status" value="1"/>
</dbReference>
<keyword evidence="1" id="KW-0472">Membrane</keyword>
<dbReference type="SUPFAM" id="SSF52151">
    <property type="entry name" value="FabD/lysophospholipase-like"/>
    <property type="match status" value="1"/>
</dbReference>
<evidence type="ECO:0000256" key="1">
    <source>
        <dbReference type="SAM" id="Phobius"/>
    </source>
</evidence>
<dbReference type="InterPro" id="IPR016036">
    <property type="entry name" value="Malonyl_transacylase_ACP-bd"/>
</dbReference>
<dbReference type="InterPro" id="IPR016035">
    <property type="entry name" value="Acyl_Trfase/lysoPLipase"/>
</dbReference>
<dbReference type="InterPro" id="IPR001227">
    <property type="entry name" value="Ac_transferase_dom_sf"/>
</dbReference>
<proteinExistence type="predicted"/>
<dbReference type="EMBL" id="HBJA01050354">
    <property type="protein sequence ID" value="CAE0806727.1"/>
    <property type="molecule type" value="Transcribed_RNA"/>
</dbReference>
<dbReference type="InterPro" id="IPR014043">
    <property type="entry name" value="Acyl_transferase_dom"/>
</dbReference>
<feature type="domain" description="Malonyl-CoA:ACP transacylase (MAT)" evidence="2">
    <location>
        <begin position="167"/>
        <end position="471"/>
    </location>
</feature>
<evidence type="ECO:0000259" key="2">
    <source>
        <dbReference type="SMART" id="SM00827"/>
    </source>
</evidence>
<dbReference type="GO" id="GO:0016740">
    <property type="term" value="F:transferase activity"/>
    <property type="evidence" value="ECO:0007669"/>
    <property type="project" value="InterPro"/>
</dbReference>
<keyword evidence="1" id="KW-0812">Transmembrane</keyword>
<dbReference type="PANTHER" id="PTHR47170">
    <property type="entry name" value="MALONYL-COA ACP TRANSACYLASE, ACP-BINDING"/>
    <property type="match status" value="1"/>
</dbReference>
<sequence length="472" mass="49059">MPGPAAMPVEYAPMLPRPSQGANTCYALTLVFGLTAGVVAALHMGGTFNQNMYTTGMRAAPATLQRSIPAAIPRAVHLPRVTYSAQKASNVDDYAAVETNPFMATRQTSQQLSTLGMGLVLAAGAVGGALFGRLMAIRPSAPKSPMHPQSIAIMSATGDGAPSGALMFPGQGTQFVGMAADLIEKDGPGKALFDRASEVLGYDLTALLLEGPAEKLNATSYSQPAVMVSSLAALEELKAENPDLMANIGHVAGFSLGEITALVAAGALSFEDGLKLVKVRAEAMQKSCDLKPSGMGSITGLSDEQMDELITATLAATSGSLQIANYLFPGGRVISGDIESVDAACEKAKEMGAAAASKLVVAGAFHTAFMDPAKEAVAAALADIEVKLPSGINLYSNVTAEPYTSAEQIKELLVQQVVSPVKWEQTAATLGALDGDLYEIGAGQQLKAMMKRVDKKAFRRVKNVGGWRPPRA</sequence>
<dbReference type="Pfam" id="PF00698">
    <property type="entry name" value="Acyl_transf_1"/>
    <property type="match status" value="1"/>
</dbReference>
<gene>
    <name evidence="3" type="ORF">EGYM00163_LOCUS17855</name>
</gene>
<dbReference type="AlphaFoldDB" id="A0A7S4CUC0"/>
<reference evidence="3" key="1">
    <citation type="submission" date="2021-01" db="EMBL/GenBank/DDBJ databases">
        <authorList>
            <person name="Corre E."/>
            <person name="Pelletier E."/>
            <person name="Niang G."/>
            <person name="Scheremetjew M."/>
            <person name="Finn R."/>
            <person name="Kale V."/>
            <person name="Holt S."/>
            <person name="Cochrane G."/>
            <person name="Meng A."/>
            <person name="Brown T."/>
            <person name="Cohen L."/>
        </authorList>
    </citation>
    <scope>NUCLEOTIDE SEQUENCE</scope>
    <source>
        <strain evidence="3">CCMP1594</strain>
    </source>
</reference>
<dbReference type="Gene3D" id="3.30.70.250">
    <property type="entry name" value="Malonyl-CoA ACP transacylase, ACP-binding"/>
    <property type="match status" value="1"/>
</dbReference>